<protein>
    <recommendedName>
        <fullName evidence="3">Phytanoyl-CoA dioxygenase</fullName>
    </recommendedName>
</protein>
<sequence length="260" mass="29215">MPARPDFLDNLSPHHGKVVPGVLSLETQTALAAKLDAMPNGQTWYADIYKKAIYGPMVFRDPDLNIADTIEALLPDYRILADLYLEKTPEDQGFPFHTDFDSIGFMERPEDMLTVWIPLTPVKEPGSGQLSIVMEEGAVRLSLIREANQLHSLVRIADPSVPEHPPFQITQQEYEYMEKGKVTPALDAGDALLFCNAFFHKSEDVYQGKRAAYIMRLVPKDAKFSKTRLLALRKLGQNLAVVEELLKTHYPEASSLKSSE</sequence>
<proteinExistence type="predicted"/>
<dbReference type="EMBL" id="MUFB01000016">
    <property type="protein sequence ID" value="OOE84603.1"/>
    <property type="molecule type" value="Genomic_DNA"/>
</dbReference>
<accession>A0ABX3K8B0</accession>
<dbReference type="SUPFAM" id="SSF51197">
    <property type="entry name" value="Clavaminate synthase-like"/>
    <property type="match status" value="1"/>
</dbReference>
<reference evidence="1 2" key="1">
    <citation type="journal article" date="2017" name="Genome Announc.">
        <title>Draft Genome Sequences of Salinivibrio proteolyticus, Salinivibrio sharmensis, Salinivibrio siamensis, Salinivibrio costicola subsp. alcaliphilus, Salinivibrio costicola subsp. vallismortis, and 29 New Isolates Belonging to the Genus Salinivibrio.</title>
        <authorList>
            <person name="Lopez-Hermoso C."/>
            <person name="de la Haba R.R."/>
            <person name="Sanchez-Porro C."/>
            <person name="Bayliss S.C."/>
            <person name="Feil E.J."/>
            <person name="Ventosa A."/>
        </authorList>
    </citation>
    <scope>NUCLEOTIDE SEQUENCE [LARGE SCALE GENOMIC DNA]</scope>
    <source>
        <strain evidence="1 2">JCM 14472</strain>
    </source>
</reference>
<evidence type="ECO:0000313" key="1">
    <source>
        <dbReference type="EMBL" id="OOE84603.1"/>
    </source>
</evidence>
<name>A0ABX3K8B0_9GAMM</name>
<dbReference type="Gene3D" id="2.60.120.620">
    <property type="entry name" value="q2cbj1_9rhob like domain"/>
    <property type="match status" value="1"/>
</dbReference>
<dbReference type="Proteomes" id="UP000189410">
    <property type="component" value="Unassembled WGS sequence"/>
</dbReference>
<evidence type="ECO:0000313" key="2">
    <source>
        <dbReference type="Proteomes" id="UP000189410"/>
    </source>
</evidence>
<keyword evidence="2" id="KW-1185">Reference proteome</keyword>
<gene>
    <name evidence="1" type="ORF">BZG73_10060</name>
</gene>
<comment type="caution">
    <text evidence="1">The sequence shown here is derived from an EMBL/GenBank/DDBJ whole genome shotgun (WGS) entry which is preliminary data.</text>
</comment>
<organism evidence="1 2">
    <name type="scientific">Salinivibrio siamensis</name>
    <dbReference type="NCBI Taxonomy" id="414286"/>
    <lineage>
        <taxon>Bacteria</taxon>
        <taxon>Pseudomonadati</taxon>
        <taxon>Pseudomonadota</taxon>
        <taxon>Gammaproteobacteria</taxon>
        <taxon>Vibrionales</taxon>
        <taxon>Vibrionaceae</taxon>
        <taxon>Salinivibrio</taxon>
    </lineage>
</organism>
<evidence type="ECO:0008006" key="3">
    <source>
        <dbReference type="Google" id="ProtNLM"/>
    </source>
</evidence>
<dbReference type="RefSeq" id="WP_077668222.1">
    <property type="nucleotide sequence ID" value="NZ_MUFB01000016.1"/>
</dbReference>